<evidence type="ECO:0000256" key="5">
    <source>
        <dbReference type="ARBA" id="ARBA00022801"/>
    </source>
</evidence>
<evidence type="ECO:0000259" key="7">
    <source>
        <dbReference type="Pfam" id="PF17917"/>
    </source>
</evidence>
<evidence type="ECO:0000256" key="4">
    <source>
        <dbReference type="ARBA" id="ARBA00022759"/>
    </source>
</evidence>
<dbReference type="EMBL" id="QGNW01000005">
    <property type="protein sequence ID" value="RVX21633.1"/>
    <property type="molecule type" value="Genomic_DNA"/>
</dbReference>
<evidence type="ECO:0000313" key="9">
    <source>
        <dbReference type="Proteomes" id="UP000288805"/>
    </source>
</evidence>
<dbReference type="GO" id="GO:0003964">
    <property type="term" value="F:RNA-directed DNA polymerase activity"/>
    <property type="evidence" value="ECO:0007669"/>
    <property type="project" value="UniProtKB-KW"/>
</dbReference>
<gene>
    <name evidence="8" type="ORF">CK203_002357</name>
</gene>
<dbReference type="InterPro" id="IPR041373">
    <property type="entry name" value="RT_RNaseH"/>
</dbReference>
<keyword evidence="1" id="KW-0808">Transferase</keyword>
<organism evidence="8 9">
    <name type="scientific">Vitis vinifera</name>
    <name type="common">Grape</name>
    <dbReference type="NCBI Taxonomy" id="29760"/>
    <lineage>
        <taxon>Eukaryota</taxon>
        <taxon>Viridiplantae</taxon>
        <taxon>Streptophyta</taxon>
        <taxon>Embryophyta</taxon>
        <taxon>Tracheophyta</taxon>
        <taxon>Spermatophyta</taxon>
        <taxon>Magnoliopsida</taxon>
        <taxon>eudicotyledons</taxon>
        <taxon>Gunneridae</taxon>
        <taxon>Pentapetalae</taxon>
        <taxon>rosids</taxon>
        <taxon>Vitales</taxon>
        <taxon>Vitaceae</taxon>
        <taxon>Viteae</taxon>
        <taxon>Vitis</taxon>
    </lineage>
</organism>
<name>A0A438KKB1_VITVI</name>
<dbReference type="Gene3D" id="3.30.70.270">
    <property type="match status" value="1"/>
</dbReference>
<accession>A0A438KKB1</accession>
<feature type="domain" description="Reverse transcriptase RNase H-like" evidence="7">
    <location>
        <begin position="144"/>
        <end position="196"/>
    </location>
</feature>
<keyword evidence="6" id="KW-0695">RNA-directed DNA polymerase</keyword>
<evidence type="ECO:0000256" key="1">
    <source>
        <dbReference type="ARBA" id="ARBA00022679"/>
    </source>
</evidence>
<dbReference type="Proteomes" id="UP000288805">
    <property type="component" value="Unassembled WGS sequence"/>
</dbReference>
<protein>
    <recommendedName>
        <fullName evidence="7">Reverse transcriptase RNase H-like domain-containing protein</fullName>
    </recommendedName>
</protein>
<evidence type="ECO:0000313" key="8">
    <source>
        <dbReference type="EMBL" id="RVX21633.1"/>
    </source>
</evidence>
<dbReference type="SUPFAM" id="SSF56672">
    <property type="entry name" value="DNA/RNA polymerases"/>
    <property type="match status" value="1"/>
</dbReference>
<evidence type="ECO:0000256" key="6">
    <source>
        <dbReference type="ARBA" id="ARBA00022918"/>
    </source>
</evidence>
<dbReference type="PANTHER" id="PTHR37984:SF5">
    <property type="entry name" value="PROTEIN NYNRIN-LIKE"/>
    <property type="match status" value="1"/>
</dbReference>
<dbReference type="AlphaFoldDB" id="A0A438KKB1"/>
<dbReference type="InterPro" id="IPR043502">
    <property type="entry name" value="DNA/RNA_pol_sf"/>
</dbReference>
<proteinExistence type="predicted"/>
<evidence type="ECO:0000256" key="3">
    <source>
        <dbReference type="ARBA" id="ARBA00022722"/>
    </source>
</evidence>
<evidence type="ECO:0000256" key="2">
    <source>
        <dbReference type="ARBA" id="ARBA00022695"/>
    </source>
</evidence>
<keyword evidence="2" id="KW-0548">Nucleotidyltransferase</keyword>
<dbReference type="GO" id="GO:0016787">
    <property type="term" value="F:hydrolase activity"/>
    <property type="evidence" value="ECO:0007669"/>
    <property type="project" value="UniProtKB-KW"/>
</dbReference>
<sequence length="274" mass="31391">MPLDDFEMILSNEFFVNAKIEQGSKAKQIIKANNAHCYANKEGTKERRVHLHGGLNGDQTRLGRGGYQKLLTLQGQTCDLGTSKSGLQKKKREDNEYVAHLCKGLQQLRQHQLYVKKEKCKFAKIEIKFLGHLISRGYIQMDEGGVLVQARHHVAFESRKLDETEQQYSSHEKEMIVVIYFLEHWKHYLLGTTLVVDAKPSGNNLYRSASMELSPLEVTLKKQPHMPLDTIVGMAPASSNKHVMYKFAKTQQELLEEAKESLEKASKRMKNYSR</sequence>
<reference evidence="8 9" key="1">
    <citation type="journal article" date="2018" name="PLoS Genet.">
        <title>Population sequencing reveals clonal diversity and ancestral inbreeding in the grapevine cultivar Chardonnay.</title>
        <authorList>
            <person name="Roach M.J."/>
            <person name="Johnson D.L."/>
            <person name="Bohlmann J."/>
            <person name="van Vuuren H.J."/>
            <person name="Jones S.J."/>
            <person name="Pretorius I.S."/>
            <person name="Schmidt S.A."/>
            <person name="Borneman A.R."/>
        </authorList>
    </citation>
    <scope>NUCLEOTIDE SEQUENCE [LARGE SCALE GENOMIC DNA]</scope>
    <source>
        <strain evidence="9">cv. Chardonnay</strain>
        <tissue evidence="8">Leaf</tissue>
    </source>
</reference>
<comment type="caution">
    <text evidence="8">The sequence shown here is derived from an EMBL/GenBank/DDBJ whole genome shotgun (WGS) entry which is preliminary data.</text>
</comment>
<dbReference type="PANTHER" id="PTHR37984">
    <property type="entry name" value="PROTEIN CBG26694"/>
    <property type="match status" value="1"/>
</dbReference>
<dbReference type="InterPro" id="IPR043128">
    <property type="entry name" value="Rev_trsase/Diguanyl_cyclase"/>
</dbReference>
<keyword evidence="4" id="KW-0255">Endonuclease</keyword>
<keyword evidence="3" id="KW-0540">Nuclease</keyword>
<dbReference type="GO" id="GO:0004519">
    <property type="term" value="F:endonuclease activity"/>
    <property type="evidence" value="ECO:0007669"/>
    <property type="project" value="UniProtKB-KW"/>
</dbReference>
<keyword evidence="5" id="KW-0378">Hydrolase</keyword>
<dbReference type="InterPro" id="IPR050951">
    <property type="entry name" value="Retrovirus_Pol_polyprotein"/>
</dbReference>
<dbReference type="Pfam" id="PF17917">
    <property type="entry name" value="RT_RNaseH"/>
    <property type="match status" value="1"/>
</dbReference>